<sequence length="222" mass="24473">MILNIDLVSDFVCPWCFLGKVRLDRALEELKASRPDLDVRVNWLPFFLNPDTPAAGEPYRAFLEAKFGGPIKAEAVLDKVRDAASDDGLQYAFERIQTRPNTLQAHRLMYRAQSIGQTPARIRMLASALFAAHFQEGRDIGDKDTLADIAAACGERRDAVRAYLDGREDLDKVKRMAEGVRKQGIEGVPFFILNRKLAVSGAQSAAVLGAAILQSLETGKPS</sequence>
<dbReference type="RefSeq" id="WP_048706929.1">
    <property type="nucleotide sequence ID" value="NZ_CP014646.1"/>
</dbReference>
<evidence type="ECO:0000313" key="3">
    <source>
        <dbReference type="Proteomes" id="UP000036902"/>
    </source>
</evidence>
<organism evidence="2 3">
    <name type="scientific">Thauera humireducens</name>
    <dbReference type="NCBI Taxonomy" id="1134435"/>
    <lineage>
        <taxon>Bacteria</taxon>
        <taxon>Pseudomonadati</taxon>
        <taxon>Pseudomonadota</taxon>
        <taxon>Betaproteobacteria</taxon>
        <taxon>Rhodocyclales</taxon>
        <taxon>Zoogloeaceae</taxon>
        <taxon>Thauera</taxon>
    </lineage>
</organism>
<accession>A0A127K7I8</accession>
<reference evidence="3" key="1">
    <citation type="submission" date="2016-03" db="EMBL/GenBank/DDBJ databases">
        <authorList>
            <person name="Ma C."/>
            <person name="Zhou S."/>
            <person name="Yang G."/>
        </authorList>
    </citation>
    <scope>NUCLEOTIDE SEQUENCE [LARGE SCALE GENOMIC DNA]</scope>
    <source>
        <strain evidence="3">SgZ-1</strain>
    </source>
</reference>
<dbReference type="InterPro" id="IPR001853">
    <property type="entry name" value="DSBA-like_thioredoxin_dom"/>
</dbReference>
<dbReference type="Gene3D" id="3.40.30.10">
    <property type="entry name" value="Glutaredoxin"/>
    <property type="match status" value="1"/>
</dbReference>
<dbReference type="KEGG" id="thu:AC731_013760"/>
<dbReference type="CDD" id="cd03024">
    <property type="entry name" value="DsbA_FrnE"/>
    <property type="match status" value="1"/>
</dbReference>
<dbReference type="AlphaFoldDB" id="A0A127K7I8"/>
<dbReference type="PANTHER" id="PTHR13887">
    <property type="entry name" value="GLUTATHIONE S-TRANSFERASE KAPPA"/>
    <property type="match status" value="1"/>
</dbReference>
<dbReference type="EMBL" id="CP014646">
    <property type="protein sequence ID" value="AMO37907.1"/>
    <property type="molecule type" value="Genomic_DNA"/>
</dbReference>
<evidence type="ECO:0000259" key="1">
    <source>
        <dbReference type="Pfam" id="PF01323"/>
    </source>
</evidence>
<dbReference type="PANTHER" id="PTHR13887:SF41">
    <property type="entry name" value="THIOREDOXIN SUPERFAMILY PROTEIN"/>
    <property type="match status" value="1"/>
</dbReference>
<dbReference type="SUPFAM" id="SSF52833">
    <property type="entry name" value="Thioredoxin-like"/>
    <property type="match status" value="1"/>
</dbReference>
<feature type="domain" description="DSBA-like thioredoxin" evidence="1">
    <location>
        <begin position="5"/>
        <end position="210"/>
    </location>
</feature>
<name>A0A127K7I8_9RHOO</name>
<evidence type="ECO:0000313" key="2">
    <source>
        <dbReference type="EMBL" id="AMO37907.1"/>
    </source>
</evidence>
<dbReference type="InterPro" id="IPR036249">
    <property type="entry name" value="Thioredoxin-like_sf"/>
</dbReference>
<keyword evidence="3" id="KW-1185">Reference proteome</keyword>
<dbReference type="GO" id="GO:0016491">
    <property type="term" value="F:oxidoreductase activity"/>
    <property type="evidence" value="ECO:0007669"/>
    <property type="project" value="InterPro"/>
</dbReference>
<proteinExistence type="predicted"/>
<dbReference type="Pfam" id="PF01323">
    <property type="entry name" value="DSBA"/>
    <property type="match status" value="1"/>
</dbReference>
<protein>
    <submittedName>
        <fullName evidence="2">Disulfide bond formation protein DsbA</fullName>
    </submittedName>
</protein>
<dbReference type="STRING" id="1134435.AC731_013760"/>
<gene>
    <name evidence="2" type="ORF">AC731_013760</name>
</gene>
<dbReference type="Proteomes" id="UP000036902">
    <property type="component" value="Chromosome"/>
</dbReference>